<dbReference type="PROSITE" id="PS51257">
    <property type="entry name" value="PROKAR_LIPOPROTEIN"/>
    <property type="match status" value="1"/>
</dbReference>
<evidence type="ECO:0000313" key="3">
    <source>
        <dbReference type="Proteomes" id="UP000000925"/>
    </source>
</evidence>
<dbReference type="InterPro" id="IPR010496">
    <property type="entry name" value="AL/BT2_dom"/>
</dbReference>
<dbReference type="RefSeq" id="WP_013041952.1">
    <property type="nucleotide sequence ID" value="NC_014008.1"/>
</dbReference>
<keyword evidence="3" id="KW-1185">Reference proteome</keyword>
<evidence type="ECO:0000313" key="2">
    <source>
        <dbReference type="EMBL" id="ADE53226.1"/>
    </source>
</evidence>
<name>D5ELQ1_CORAD</name>
<evidence type="ECO:0000259" key="1">
    <source>
        <dbReference type="Pfam" id="PF06439"/>
    </source>
</evidence>
<feature type="domain" description="3-keto-alpha-glucoside-1,2-lyase/3-keto-2-hydroxy-glucal hydratase" evidence="1">
    <location>
        <begin position="87"/>
        <end position="281"/>
    </location>
</feature>
<dbReference type="GO" id="GO:0016787">
    <property type="term" value="F:hydrolase activity"/>
    <property type="evidence" value="ECO:0007669"/>
    <property type="project" value="InterPro"/>
</dbReference>
<dbReference type="Pfam" id="PF06439">
    <property type="entry name" value="3keto-disac_hyd"/>
    <property type="match status" value="1"/>
</dbReference>
<dbReference type="Proteomes" id="UP000000925">
    <property type="component" value="Chromosome"/>
</dbReference>
<dbReference type="HOGENOM" id="CLU_073042_1_0_0"/>
<dbReference type="AlphaFoldDB" id="D5ELQ1"/>
<dbReference type="Gene3D" id="2.60.120.560">
    <property type="entry name" value="Exo-inulinase, domain 1"/>
    <property type="match status" value="1"/>
</dbReference>
<dbReference type="STRING" id="583355.Caka_0199"/>
<dbReference type="EMBL" id="CP001998">
    <property type="protein sequence ID" value="ADE53226.1"/>
    <property type="molecule type" value="Genomic_DNA"/>
</dbReference>
<dbReference type="KEGG" id="caa:Caka_0199"/>
<reference evidence="2 3" key="1">
    <citation type="journal article" date="2010" name="Stand. Genomic Sci.">
        <title>Complete genome sequence of Coraliomargarita akajimensis type strain (04OKA010-24).</title>
        <authorList>
            <person name="Mavromatis K."/>
            <person name="Abt B."/>
            <person name="Brambilla E."/>
            <person name="Lapidus A."/>
            <person name="Copeland A."/>
            <person name="Deshpande S."/>
            <person name="Nolan M."/>
            <person name="Lucas S."/>
            <person name="Tice H."/>
            <person name="Cheng J.F."/>
            <person name="Han C."/>
            <person name="Detter J.C."/>
            <person name="Woyke T."/>
            <person name="Goodwin L."/>
            <person name="Pitluck S."/>
            <person name="Held B."/>
            <person name="Brettin T."/>
            <person name="Tapia R."/>
            <person name="Ivanova N."/>
            <person name="Mikhailova N."/>
            <person name="Pati A."/>
            <person name="Liolios K."/>
            <person name="Chen A."/>
            <person name="Palaniappan K."/>
            <person name="Land M."/>
            <person name="Hauser L."/>
            <person name="Chang Y.J."/>
            <person name="Jeffries C.D."/>
            <person name="Rohde M."/>
            <person name="Goker M."/>
            <person name="Bristow J."/>
            <person name="Eisen J.A."/>
            <person name="Markowitz V."/>
            <person name="Hugenholtz P."/>
            <person name="Klenk H.P."/>
            <person name="Kyrpides N.C."/>
        </authorList>
    </citation>
    <scope>NUCLEOTIDE SEQUENCE [LARGE SCALE GENOMIC DNA]</scope>
    <source>
        <strain evidence="3">DSM 45221 / IAM 15411 / JCM 23193 / KCTC 12865</strain>
    </source>
</reference>
<protein>
    <recommendedName>
        <fullName evidence="1">3-keto-alpha-glucoside-1,2-lyase/3-keto-2-hydroxy-glucal hydratase domain-containing protein</fullName>
    </recommendedName>
</protein>
<organism evidence="2 3">
    <name type="scientific">Coraliomargarita akajimensis (strain DSM 45221 / IAM 15411 / JCM 23193 / KCTC 12865 / 04OKA010-24)</name>
    <dbReference type="NCBI Taxonomy" id="583355"/>
    <lineage>
        <taxon>Bacteria</taxon>
        <taxon>Pseudomonadati</taxon>
        <taxon>Verrucomicrobiota</taxon>
        <taxon>Opitutia</taxon>
        <taxon>Puniceicoccales</taxon>
        <taxon>Coraliomargaritaceae</taxon>
        <taxon>Coraliomargarita</taxon>
    </lineage>
</organism>
<proteinExistence type="predicted"/>
<accession>D5ELQ1</accession>
<dbReference type="OrthoDB" id="259356at2"/>
<gene>
    <name evidence="2" type="ordered locus">Caka_0199</name>
</gene>
<dbReference type="eggNOG" id="ENOG502ZADX">
    <property type="taxonomic scope" value="Bacteria"/>
</dbReference>
<sequence length="302" mass="33726">MKLHLFPFCASALVLSLTACKTVHPPQAEASTVLLDPELSQFEVWVGVPHSTVTDLPEGTYQSDNVHKGQAIGLDREIKEIFTVSEEAGELVLRVSGEIYAGLTTLESFADYYLSAQFKWGDAKWPPREHLKRDSGILYHCYGAHGRFWEVWMTSMEYQVQETDFGDYIGLGGNTAKPEPVGGPITDIRGDGDAQPRRYDPNSERYFNGSGYIHASSEHDAPHGEWNHLEIYVLGNNAVHLINGHVVMVVENARKPDGTPLVSGQLQIQSEAAECYYKDMVLTPISEFPESITQHVRFKTQD</sequence>